<organism evidence="1 2">
    <name type="scientific">Candidatus Marsarchaeota G2 archaeon OSP_D</name>
    <dbReference type="NCBI Taxonomy" id="1978157"/>
    <lineage>
        <taxon>Archaea</taxon>
        <taxon>Candidatus Marsarchaeota</taxon>
        <taxon>Candidatus Marsarchaeota group 2</taxon>
    </lineage>
</organism>
<name>A0A2R6A7W0_9ARCH</name>
<evidence type="ECO:0000313" key="2">
    <source>
        <dbReference type="Proteomes" id="UP000240322"/>
    </source>
</evidence>
<comment type="caution">
    <text evidence="1">The sequence shown here is derived from an EMBL/GenBank/DDBJ whole genome shotgun (WGS) entry which is preliminary data.</text>
</comment>
<accession>A0A2R6A7W0</accession>
<proteinExistence type="predicted"/>
<dbReference type="EMBL" id="NEXE01000358">
    <property type="protein sequence ID" value="PSN82481.1"/>
    <property type="molecule type" value="Genomic_DNA"/>
</dbReference>
<sequence>MEEIYLSFTDEDEVFEAYERKPIPGLIGEYLRDSPLFQNRDVWRLIPNFELDPDYPNNDPYGMRGERNKLWSGVAIRKKGDASKRYVIKEEGAFSILGFVFHYPGNTVAEYYEFWAVAASSDINLENPSEESLRMFWAEDSVYTLMTEYFYAMAVCIKEGLLLVVDQTGRVFNPAENG</sequence>
<evidence type="ECO:0000313" key="1">
    <source>
        <dbReference type="EMBL" id="PSN82481.1"/>
    </source>
</evidence>
<dbReference type="AlphaFoldDB" id="A0A2R6A7W0"/>
<dbReference type="Proteomes" id="UP000240322">
    <property type="component" value="Unassembled WGS sequence"/>
</dbReference>
<protein>
    <submittedName>
        <fullName evidence="1">Uncharacterized protein</fullName>
    </submittedName>
</protein>
<gene>
    <name evidence="1" type="ORF">B9Q03_14160</name>
</gene>
<reference evidence="1 2" key="1">
    <citation type="submission" date="2017-04" db="EMBL/GenBank/DDBJ databases">
        <title>Novel microbial lineages endemic to geothermal iron-oxide mats fill important gaps in the evolutionary history of Archaea.</title>
        <authorList>
            <person name="Jay Z.J."/>
            <person name="Beam J.P."/>
            <person name="Dlakic M."/>
            <person name="Rusch D.B."/>
            <person name="Kozubal M.A."/>
            <person name="Inskeep W.P."/>
        </authorList>
    </citation>
    <scope>NUCLEOTIDE SEQUENCE [LARGE SCALE GENOMIC DNA]</scope>
    <source>
        <strain evidence="1">OSP_D</strain>
    </source>
</reference>